<protein>
    <recommendedName>
        <fullName evidence="11">Poly(A) polymerase</fullName>
        <ecNumber evidence="11">2.7.7.19</ecNumber>
    </recommendedName>
</protein>
<sequence>MSESKYLGVTPPISLNPSSAEEEAISLELLAALEAEGQFESVDESRNREVVLGKIDKLVKEFVYKASLKHRMSESLARSCGGKIFAFGSFRLGVHNTGADIDTLCVAPSHVTREDFFTIMVDLLKGRSEVDELTPVPSAYVPVIKMRFGGVEIDLTFASLQQPTIPDELELLDTAILRNLDEFSIRSVNGSRVTDEILRLVPNVTSFRLALRCIKLWAKRRAIYSNSMGFFGGVAWAMLVARVCQLYPNACAGSIVAGFFRVYVKWPWPKPVMLKMIENGTMHLRVWNPWIYPADKAHKMPIITPAYPSMCSTHNVSMSTKRIIESEFKRGEEITTKILQGEAKWTELFEKSDFFRRYRYYLQVNVMSTDVESHNLLHGFVESRLRQYIIKLESTGLVVVACPYVKSYDHEYACKSDEDLERIRQGQLPTTPTASDTPDPTTVVDKGSEPKQDDGSSSPVAGTEKKAFTSAFYVGLLLDKEIGRNSNGKRRLDISGPTHDFIGLVTGWDTWSNEGMAISISFLRQSQLPDEVFDGLPRDRVPSTLKNGSAKSKKRREQGKEDGASATDRSAKKAKVAMAVVPSTSGVAVVVAEPAAKTDDVEKEKDAEDVPKPNVVATGFAAIAAPVPPPPKQAGIKLKLL</sequence>
<comment type="subcellular location">
    <subcellularLocation>
        <location evidence="2 11">Nucleus</location>
    </subcellularLocation>
</comment>
<evidence type="ECO:0000256" key="9">
    <source>
        <dbReference type="ARBA" id="ARBA00022842"/>
    </source>
</evidence>
<evidence type="ECO:0000256" key="11">
    <source>
        <dbReference type="PIRNR" id="PIRNR018425"/>
    </source>
</evidence>
<feature type="domain" description="Poly(A) polymerase RNA-binding" evidence="15">
    <location>
        <begin position="353"/>
        <end position="534"/>
    </location>
</feature>
<evidence type="ECO:0000256" key="3">
    <source>
        <dbReference type="ARBA" id="ARBA00010912"/>
    </source>
</evidence>
<feature type="binding site" evidence="12">
    <location>
        <position position="224"/>
    </location>
    <ligand>
        <name>ATP</name>
        <dbReference type="ChEBI" id="CHEBI:30616"/>
    </ligand>
</feature>
<feature type="binding site" evidence="12">
    <location>
        <begin position="233"/>
        <end position="234"/>
    </location>
    <ligand>
        <name>ATP</name>
        <dbReference type="ChEBI" id="CHEBI:30616"/>
    </ligand>
</feature>
<evidence type="ECO:0000256" key="10">
    <source>
        <dbReference type="ARBA" id="ARBA00023242"/>
    </source>
</evidence>
<dbReference type="InterPro" id="IPR007010">
    <property type="entry name" value="PolA_pol_RNA-bd_dom"/>
</dbReference>
<comment type="cofactor">
    <cofactor evidence="1">
        <name>Mn(2+)</name>
        <dbReference type="ChEBI" id="CHEBI:29035"/>
    </cofactor>
</comment>
<keyword evidence="6 13" id="KW-0479">Metal-binding</keyword>
<name>A0A9W8LB79_9FUNG</name>
<evidence type="ECO:0000256" key="1">
    <source>
        <dbReference type="ARBA" id="ARBA00001936"/>
    </source>
</evidence>
<dbReference type="EC" id="2.7.7.19" evidence="11"/>
<feature type="region of interest" description="Disordered" evidence="14">
    <location>
        <begin position="427"/>
        <end position="462"/>
    </location>
</feature>
<keyword evidence="10 11" id="KW-0539">Nucleus</keyword>
<keyword evidence="19" id="KW-1185">Reference proteome</keyword>
<dbReference type="Gene3D" id="3.30.70.590">
    <property type="entry name" value="Poly(A) polymerase predicted RNA binding domain"/>
    <property type="match status" value="1"/>
</dbReference>
<dbReference type="InterPro" id="IPR007012">
    <property type="entry name" value="PolA_pol_cen_dom"/>
</dbReference>
<dbReference type="Gene3D" id="1.10.1410.10">
    <property type="match status" value="1"/>
</dbReference>
<feature type="binding site" evidence="12">
    <location>
        <begin position="87"/>
        <end position="89"/>
    </location>
    <ligand>
        <name>ATP</name>
        <dbReference type="ChEBI" id="CHEBI:30616"/>
    </ligand>
</feature>
<feature type="binding site" evidence="12">
    <location>
        <position position="215"/>
    </location>
    <ligand>
        <name>ATP</name>
        <dbReference type="ChEBI" id="CHEBI:30616"/>
    </ligand>
</feature>
<feature type="compositionally biased region" description="Low complexity" evidence="14">
    <location>
        <begin position="429"/>
        <end position="442"/>
    </location>
</feature>
<feature type="binding site" evidence="13">
    <location>
        <position position="102"/>
    </location>
    <ligand>
        <name>Mg(2+)</name>
        <dbReference type="ChEBI" id="CHEBI:18420"/>
        <label>2</label>
        <note>catalytic</note>
    </ligand>
</feature>
<feature type="binding site" evidence="12">
    <location>
        <begin position="100"/>
        <end position="102"/>
    </location>
    <ligand>
        <name>ATP</name>
        <dbReference type="ChEBI" id="CHEBI:30616"/>
    </ligand>
</feature>
<dbReference type="PIRSF" id="PIRSF018425">
    <property type="entry name" value="PolyA_polymerase"/>
    <property type="match status" value="1"/>
</dbReference>
<dbReference type="GO" id="GO:0031123">
    <property type="term" value="P:RNA 3'-end processing"/>
    <property type="evidence" value="ECO:0007669"/>
    <property type="project" value="InterPro"/>
</dbReference>
<feature type="region of interest" description="Disordered" evidence="14">
    <location>
        <begin position="534"/>
        <end position="573"/>
    </location>
</feature>
<evidence type="ECO:0000256" key="8">
    <source>
        <dbReference type="ARBA" id="ARBA00022840"/>
    </source>
</evidence>
<proteinExistence type="inferred from homology"/>
<keyword evidence="4 11" id="KW-0507">mRNA processing</keyword>
<dbReference type="FunFam" id="3.30.460.10:FF:000002">
    <property type="entry name" value="Poly(A) polymerase alpha, putative"/>
    <property type="match status" value="1"/>
</dbReference>
<evidence type="ECO:0000259" key="16">
    <source>
        <dbReference type="Pfam" id="PF04928"/>
    </source>
</evidence>
<evidence type="ECO:0000313" key="18">
    <source>
        <dbReference type="EMBL" id="KAJ2755640.1"/>
    </source>
</evidence>
<keyword evidence="8 11" id="KW-0067">ATP-binding</keyword>
<feature type="domain" description="Poly(A) polymerase nucleotidyltransferase" evidence="17">
    <location>
        <begin position="8"/>
        <end position="201"/>
    </location>
</feature>
<dbReference type="SUPFAM" id="SSF81301">
    <property type="entry name" value="Nucleotidyltransferase"/>
    <property type="match status" value="1"/>
</dbReference>
<evidence type="ECO:0000256" key="13">
    <source>
        <dbReference type="PIRSR" id="PIRSR018425-2"/>
    </source>
</evidence>
<evidence type="ECO:0000256" key="7">
    <source>
        <dbReference type="ARBA" id="ARBA00022741"/>
    </source>
</evidence>
<dbReference type="InterPro" id="IPR048840">
    <property type="entry name" value="PolA_pol_NTPase"/>
</dbReference>
<comment type="similarity">
    <text evidence="3 11">Belongs to the poly(A) polymerase family.</text>
</comment>
<comment type="cofactor">
    <cofactor evidence="13">
        <name>Mg(2+)</name>
        <dbReference type="ChEBI" id="CHEBI:18420"/>
    </cofactor>
    <text evidence="13">Binds 2 magnesium ions. Also active with manganese.</text>
</comment>
<evidence type="ECO:0000256" key="2">
    <source>
        <dbReference type="ARBA" id="ARBA00004123"/>
    </source>
</evidence>
<dbReference type="FunFam" id="1.10.1410.10:FF:000001">
    <property type="entry name" value="Putative poly(A) polymerase gamma"/>
    <property type="match status" value="1"/>
</dbReference>
<evidence type="ECO:0000256" key="4">
    <source>
        <dbReference type="ARBA" id="ARBA00022664"/>
    </source>
</evidence>
<dbReference type="SUPFAM" id="SSF55003">
    <property type="entry name" value="PAP/Archaeal CCA-adding enzyme, C-terminal domain"/>
    <property type="match status" value="1"/>
</dbReference>
<dbReference type="InterPro" id="IPR014492">
    <property type="entry name" value="PolyA_polymerase"/>
</dbReference>
<comment type="function">
    <text evidence="11">Polymerase that creates the 3'-poly(A) tail of mRNA's.</text>
</comment>
<dbReference type="PANTHER" id="PTHR10682">
    <property type="entry name" value="POLY A POLYMERASE"/>
    <property type="match status" value="1"/>
</dbReference>
<feature type="domain" description="Poly(A) polymerase central" evidence="16">
    <location>
        <begin position="206"/>
        <end position="351"/>
    </location>
</feature>
<dbReference type="InterPro" id="IPR043519">
    <property type="entry name" value="NT_sf"/>
</dbReference>
<evidence type="ECO:0000259" key="15">
    <source>
        <dbReference type="Pfam" id="PF04926"/>
    </source>
</evidence>
<dbReference type="Pfam" id="PF04926">
    <property type="entry name" value="PAP_RNA-bind"/>
    <property type="match status" value="1"/>
</dbReference>
<evidence type="ECO:0000259" key="17">
    <source>
        <dbReference type="Pfam" id="PF20750"/>
    </source>
</evidence>
<gene>
    <name evidence="18" type="primary">PAP1</name>
    <name evidence="18" type="ORF">GGI19_001489</name>
</gene>
<accession>A0A9W8LB79</accession>
<organism evidence="18 19">
    <name type="scientific">Coemansia pectinata</name>
    <dbReference type="NCBI Taxonomy" id="1052879"/>
    <lineage>
        <taxon>Eukaryota</taxon>
        <taxon>Fungi</taxon>
        <taxon>Fungi incertae sedis</taxon>
        <taxon>Zoopagomycota</taxon>
        <taxon>Kickxellomycotina</taxon>
        <taxon>Kickxellomycetes</taxon>
        <taxon>Kickxellales</taxon>
        <taxon>Kickxellaceae</taxon>
        <taxon>Coemansia</taxon>
    </lineage>
</organism>
<dbReference type="AlphaFoldDB" id="A0A9W8LB79"/>
<dbReference type="OrthoDB" id="412748at2759"/>
<keyword evidence="5 11" id="KW-0808">Transferase</keyword>
<dbReference type="InterPro" id="IPR011068">
    <property type="entry name" value="NuclTrfase_I-like_C"/>
</dbReference>
<dbReference type="SUPFAM" id="SSF81631">
    <property type="entry name" value="PAP/OAS1 substrate-binding domain"/>
    <property type="match status" value="1"/>
</dbReference>
<comment type="catalytic activity">
    <reaction evidence="11">
        <text>RNA(n) + ATP = RNA(n)-3'-adenine ribonucleotide + diphosphate</text>
        <dbReference type="Rhea" id="RHEA:11332"/>
        <dbReference type="Rhea" id="RHEA-COMP:14527"/>
        <dbReference type="Rhea" id="RHEA-COMP:17347"/>
        <dbReference type="ChEBI" id="CHEBI:30616"/>
        <dbReference type="ChEBI" id="CHEBI:33019"/>
        <dbReference type="ChEBI" id="CHEBI:140395"/>
        <dbReference type="ChEBI" id="CHEBI:173115"/>
        <dbReference type="EC" id="2.7.7.19"/>
    </reaction>
</comment>
<evidence type="ECO:0000256" key="5">
    <source>
        <dbReference type="ARBA" id="ARBA00022679"/>
    </source>
</evidence>
<dbReference type="GO" id="GO:0003723">
    <property type="term" value="F:RNA binding"/>
    <property type="evidence" value="ECO:0007669"/>
    <property type="project" value="UniProtKB-UniRule"/>
</dbReference>
<evidence type="ECO:0000256" key="14">
    <source>
        <dbReference type="SAM" id="MobiDB-lite"/>
    </source>
</evidence>
<evidence type="ECO:0000256" key="12">
    <source>
        <dbReference type="PIRSR" id="PIRSR018425-1"/>
    </source>
</evidence>
<keyword evidence="18" id="KW-0548">Nucleotidyltransferase</keyword>
<feature type="binding site" evidence="12">
    <location>
        <position position="154"/>
    </location>
    <ligand>
        <name>ATP</name>
        <dbReference type="ChEBI" id="CHEBI:30616"/>
    </ligand>
</feature>
<dbReference type="Pfam" id="PF04928">
    <property type="entry name" value="PAP_central"/>
    <property type="match status" value="1"/>
</dbReference>
<dbReference type="Pfam" id="PF20750">
    <property type="entry name" value="PAP_NTPase"/>
    <property type="match status" value="1"/>
</dbReference>
<dbReference type="PANTHER" id="PTHR10682:SF10">
    <property type="entry name" value="POLYNUCLEOTIDE ADENYLYLTRANSFERASE"/>
    <property type="match status" value="1"/>
</dbReference>
<reference evidence="18" key="1">
    <citation type="submission" date="2022-07" db="EMBL/GenBank/DDBJ databases">
        <title>Phylogenomic reconstructions and comparative analyses of Kickxellomycotina fungi.</title>
        <authorList>
            <person name="Reynolds N.K."/>
            <person name="Stajich J.E."/>
            <person name="Barry K."/>
            <person name="Grigoriev I.V."/>
            <person name="Crous P."/>
            <person name="Smith M.E."/>
        </authorList>
    </citation>
    <scope>NUCLEOTIDE SEQUENCE</scope>
    <source>
        <strain evidence="18">BCRC 34297</strain>
    </source>
</reference>
<keyword evidence="9 13" id="KW-0460">Magnesium</keyword>
<dbReference type="GO" id="GO:0006397">
    <property type="term" value="P:mRNA processing"/>
    <property type="evidence" value="ECO:0007669"/>
    <property type="project" value="UniProtKB-KW"/>
</dbReference>
<evidence type="ECO:0000256" key="6">
    <source>
        <dbReference type="ARBA" id="ARBA00022723"/>
    </source>
</evidence>
<dbReference type="Proteomes" id="UP001140011">
    <property type="component" value="Unassembled WGS sequence"/>
</dbReference>
<dbReference type="GO" id="GO:0046872">
    <property type="term" value="F:metal ion binding"/>
    <property type="evidence" value="ECO:0007669"/>
    <property type="project" value="UniProtKB-KW"/>
</dbReference>
<keyword evidence="7 11" id="KW-0547">Nucleotide-binding</keyword>
<feature type="binding site" evidence="13">
    <location>
        <position position="100"/>
    </location>
    <ligand>
        <name>Mg(2+)</name>
        <dbReference type="ChEBI" id="CHEBI:18420"/>
        <label>1</label>
        <note>catalytic</note>
    </ligand>
</feature>
<dbReference type="GO" id="GO:0005634">
    <property type="term" value="C:nucleus"/>
    <property type="evidence" value="ECO:0007669"/>
    <property type="project" value="UniProtKB-SubCell"/>
</dbReference>
<dbReference type="EMBL" id="JANBUH010000054">
    <property type="protein sequence ID" value="KAJ2755640.1"/>
    <property type="molecule type" value="Genomic_DNA"/>
</dbReference>
<dbReference type="Gene3D" id="3.30.460.10">
    <property type="entry name" value="Beta Polymerase, domain 2"/>
    <property type="match status" value="1"/>
</dbReference>
<comment type="caution">
    <text evidence="18">The sequence shown here is derived from an EMBL/GenBank/DDBJ whole genome shotgun (WGS) entry which is preliminary data.</text>
</comment>
<evidence type="ECO:0000313" key="19">
    <source>
        <dbReference type="Proteomes" id="UP001140011"/>
    </source>
</evidence>
<feature type="binding site" evidence="13">
    <location>
        <position position="154"/>
    </location>
    <ligand>
        <name>Mg(2+)</name>
        <dbReference type="ChEBI" id="CHEBI:18420"/>
        <label>2</label>
        <note>catalytic</note>
    </ligand>
</feature>
<dbReference type="GO" id="GO:0005524">
    <property type="term" value="F:ATP binding"/>
    <property type="evidence" value="ECO:0007669"/>
    <property type="project" value="UniProtKB-UniRule"/>
</dbReference>
<feature type="binding site" evidence="13">
    <location>
        <position position="102"/>
    </location>
    <ligand>
        <name>Mg(2+)</name>
        <dbReference type="ChEBI" id="CHEBI:18420"/>
        <label>1</label>
        <note>catalytic</note>
    </ligand>
</feature>
<dbReference type="GO" id="GO:1990817">
    <property type="term" value="F:poly(A) RNA polymerase activity"/>
    <property type="evidence" value="ECO:0007669"/>
    <property type="project" value="UniProtKB-UniRule"/>
</dbReference>
<dbReference type="CDD" id="cd05402">
    <property type="entry name" value="NT_PAP_TUTase"/>
    <property type="match status" value="1"/>
</dbReference>
<feature type="binding site" evidence="13">
    <location>
        <position position="100"/>
    </location>
    <ligand>
        <name>Mg(2+)</name>
        <dbReference type="ChEBI" id="CHEBI:18420"/>
        <label>2</label>
        <note>catalytic</note>
    </ligand>
</feature>